<dbReference type="EMBL" id="CP003345">
    <property type="protein sequence ID" value="AFM05577.1"/>
    <property type="molecule type" value="Genomic_DNA"/>
</dbReference>
<keyword evidence="1" id="KW-0732">Signal</keyword>
<dbReference type="eggNOG" id="ENOG50335HP">
    <property type="taxonomic scope" value="Bacteria"/>
</dbReference>
<name>I4ANP2_BERLS</name>
<proteinExistence type="predicted"/>
<dbReference type="HOGENOM" id="CLU_590183_0_0_10"/>
<reference evidence="3" key="1">
    <citation type="submission" date="2012-06" db="EMBL/GenBank/DDBJ databases">
        <title>The complete genome of Flexibacter litoralis DSM 6794.</title>
        <authorList>
            <person name="Lucas S."/>
            <person name="Copeland A."/>
            <person name="Lapidus A."/>
            <person name="Glavina del Rio T."/>
            <person name="Dalin E."/>
            <person name="Tice H."/>
            <person name="Bruce D."/>
            <person name="Goodwin L."/>
            <person name="Pitluck S."/>
            <person name="Peters L."/>
            <person name="Ovchinnikova G."/>
            <person name="Lu M."/>
            <person name="Kyrpides N."/>
            <person name="Mavromatis K."/>
            <person name="Ivanova N."/>
            <person name="Brettin T."/>
            <person name="Detter J.C."/>
            <person name="Han C."/>
            <person name="Larimer F."/>
            <person name="Land M."/>
            <person name="Hauser L."/>
            <person name="Markowitz V."/>
            <person name="Cheng J.-F."/>
            <person name="Hugenholtz P."/>
            <person name="Woyke T."/>
            <person name="Wu D."/>
            <person name="Spring S."/>
            <person name="Lang E."/>
            <person name="Kopitz M."/>
            <person name="Brambilla E."/>
            <person name="Klenk H.-P."/>
            <person name="Eisen J.A."/>
        </authorList>
    </citation>
    <scope>NUCLEOTIDE SEQUENCE [LARGE SCALE GENOMIC DNA]</scope>
    <source>
        <strain evidence="3">ATCC 23117 / DSM 6794 / NBRC 15988 / NCIMB 1366 / Sio-4</strain>
    </source>
</reference>
<dbReference type="RefSeq" id="WP_014799007.1">
    <property type="nucleotide sequence ID" value="NC_018018.1"/>
</dbReference>
<dbReference type="AlphaFoldDB" id="I4ANP2"/>
<gene>
    <name evidence="2" type="ordered locus">Fleli_3246</name>
</gene>
<dbReference type="PATRIC" id="fig|880071.3.peg.3248"/>
<keyword evidence="3" id="KW-1185">Reference proteome</keyword>
<feature type="chain" id="PRO_5003686373" evidence="1">
    <location>
        <begin position="21"/>
        <end position="463"/>
    </location>
</feature>
<evidence type="ECO:0000313" key="2">
    <source>
        <dbReference type="EMBL" id="AFM05577.1"/>
    </source>
</evidence>
<feature type="signal peptide" evidence="1">
    <location>
        <begin position="1"/>
        <end position="20"/>
    </location>
</feature>
<dbReference type="KEGG" id="fli:Fleli_3246"/>
<protein>
    <submittedName>
        <fullName evidence="2">Uncharacterized protein</fullName>
    </submittedName>
</protein>
<dbReference type="Proteomes" id="UP000006054">
    <property type="component" value="Chromosome"/>
</dbReference>
<sequence precursor="true">MKTTILSIFFFILFSFFSFASAQMAHVELEELIEKQQVKINARGLGGYFGKKLLLNIYNTYSKPLLVKISAGTIFTSEDEHIQDLMILEDYQFAIQKGATKMQPVLTACIQATNGSPYKNALYNFDRLDTKGLSKVAQTIAKFDYQSDYTAQASVWCVSNNKKTAYLSNPKQEIFENLAKAVCQAKGEDFDKIEFKAQEKYIPTFTFNGYLQTFLEENQQVNIEVYDAQNKLLKIIIENQEAKAGFFYRSFLFTQQIGEEAIFKVKLVNAINKKVLAEQEVNKNSIAHNEDMKLIESENKFIFVLDEPTKLNLALYDDQNHLFKTYFTDKEYNKSSQTVINIRHNVFIPKSGTYFLVAKDENGKEIGRERVYTDGHKIERKQMLVQRHNFSVNLVDPVSGASLDVFDKYGNKVANILENSALHHGYRIIPTVFKHYLGHGQTFYLRMTDKNGILIKEDIIEGK</sequence>
<accession>I4ANP2</accession>
<evidence type="ECO:0000313" key="3">
    <source>
        <dbReference type="Proteomes" id="UP000006054"/>
    </source>
</evidence>
<dbReference type="OrthoDB" id="661899at2"/>
<organism evidence="2 3">
    <name type="scientific">Bernardetia litoralis (strain ATCC 23117 / DSM 6794 / NBRC 15988 / NCIMB 1366 / Fx l1 / Sio-4)</name>
    <name type="common">Flexibacter litoralis</name>
    <dbReference type="NCBI Taxonomy" id="880071"/>
    <lineage>
        <taxon>Bacteria</taxon>
        <taxon>Pseudomonadati</taxon>
        <taxon>Bacteroidota</taxon>
        <taxon>Cytophagia</taxon>
        <taxon>Cytophagales</taxon>
        <taxon>Bernardetiaceae</taxon>
        <taxon>Bernardetia</taxon>
    </lineage>
</organism>
<evidence type="ECO:0000256" key="1">
    <source>
        <dbReference type="SAM" id="SignalP"/>
    </source>
</evidence>